<dbReference type="EMBL" id="CP001848">
    <property type="protein sequence ID" value="ADB19252.1"/>
    <property type="molecule type" value="Genomic_DNA"/>
</dbReference>
<dbReference type="Proteomes" id="UP000001887">
    <property type="component" value="Chromosome"/>
</dbReference>
<proteinExistence type="predicted"/>
<evidence type="ECO:0000313" key="3">
    <source>
        <dbReference type="EMBL" id="ADB19252.1"/>
    </source>
</evidence>
<dbReference type="STRING" id="530564.Psta_4610"/>
<protein>
    <submittedName>
        <fullName evidence="3">Uncharacterized protein</fullName>
    </submittedName>
</protein>
<gene>
    <name evidence="3" type="ordered locus">Psta_4610</name>
</gene>
<feature type="compositionally biased region" description="Basic and acidic residues" evidence="2">
    <location>
        <begin position="70"/>
        <end position="87"/>
    </location>
</feature>
<dbReference type="KEGG" id="psl:Psta_4610"/>
<dbReference type="eggNOG" id="COG4942">
    <property type="taxonomic scope" value="Bacteria"/>
</dbReference>
<reference evidence="3 4" key="1">
    <citation type="journal article" date="2009" name="Stand. Genomic Sci.">
        <title>Complete genome sequence of Pirellula staleyi type strain (ATCC 27377).</title>
        <authorList>
            <person name="Clum A."/>
            <person name="Tindall B.J."/>
            <person name="Sikorski J."/>
            <person name="Ivanova N."/>
            <person name="Mavrommatis K."/>
            <person name="Lucas S."/>
            <person name="Glavina del Rio T."/>
            <person name="Nolan M."/>
            <person name="Chen F."/>
            <person name="Tice H."/>
            <person name="Pitluck S."/>
            <person name="Cheng J.F."/>
            <person name="Chertkov O."/>
            <person name="Brettin T."/>
            <person name="Han C."/>
            <person name="Detter J.C."/>
            <person name="Kuske C."/>
            <person name="Bruce D."/>
            <person name="Goodwin L."/>
            <person name="Ovchinikova G."/>
            <person name="Pati A."/>
            <person name="Mikhailova N."/>
            <person name="Chen A."/>
            <person name="Palaniappan K."/>
            <person name="Land M."/>
            <person name="Hauser L."/>
            <person name="Chang Y.J."/>
            <person name="Jeffries C.D."/>
            <person name="Chain P."/>
            <person name="Rohde M."/>
            <person name="Goker M."/>
            <person name="Bristow J."/>
            <person name="Eisen J.A."/>
            <person name="Markowitz V."/>
            <person name="Hugenholtz P."/>
            <person name="Kyrpides N.C."/>
            <person name="Klenk H.P."/>
            <person name="Lapidus A."/>
        </authorList>
    </citation>
    <scope>NUCLEOTIDE SEQUENCE [LARGE SCALE GENOMIC DNA]</scope>
    <source>
        <strain evidence="4">ATCC 27377 / DSM 6068 / ICPB 4128</strain>
    </source>
</reference>
<dbReference type="AlphaFoldDB" id="D2R749"/>
<organism evidence="3 4">
    <name type="scientific">Pirellula staleyi (strain ATCC 27377 / DSM 6068 / ICPB 4128)</name>
    <name type="common">Pirella staleyi</name>
    <dbReference type="NCBI Taxonomy" id="530564"/>
    <lineage>
        <taxon>Bacteria</taxon>
        <taxon>Pseudomonadati</taxon>
        <taxon>Planctomycetota</taxon>
        <taxon>Planctomycetia</taxon>
        <taxon>Pirellulales</taxon>
        <taxon>Pirellulaceae</taxon>
        <taxon>Pirellula</taxon>
    </lineage>
</organism>
<keyword evidence="4" id="KW-1185">Reference proteome</keyword>
<name>D2R749_PIRSD</name>
<accession>D2R749</accession>
<feature type="region of interest" description="Disordered" evidence="2">
    <location>
        <begin position="70"/>
        <end position="95"/>
    </location>
</feature>
<evidence type="ECO:0000256" key="2">
    <source>
        <dbReference type="SAM" id="MobiDB-lite"/>
    </source>
</evidence>
<dbReference type="HOGENOM" id="CLU_626789_0_0_0"/>
<feature type="compositionally biased region" description="Basic and acidic residues" evidence="2">
    <location>
        <begin position="362"/>
        <end position="384"/>
    </location>
</feature>
<evidence type="ECO:0000256" key="1">
    <source>
        <dbReference type="SAM" id="Coils"/>
    </source>
</evidence>
<keyword evidence="1" id="KW-0175">Coiled coil</keyword>
<feature type="region of interest" description="Disordered" evidence="2">
    <location>
        <begin position="362"/>
        <end position="418"/>
    </location>
</feature>
<evidence type="ECO:0000313" key="4">
    <source>
        <dbReference type="Proteomes" id="UP000001887"/>
    </source>
</evidence>
<sequence>MTASIQALPSTSITSTPLALHTSRLEEVAAELGNECHQFDLMIESLYGDLERLENELQLRSEQLEEARRHLADRSRQLSEQRVESGRQAHQLEQQEAQLSDALSELRSLRSEFAAFREQSFSREEQLRMQLAEQLAATTAEREQHAKEMELRAAMQASSGGEIPDQALEPLLAEILSLRQEIARSSGREEPAPINLGPLEQQLAHLRSELAETRAQVASGMAERQAMPVAEVFPPEITQQLQGTLAWHEERATLEAELALVRARAIELQETVEHQRRDLQSDRAQLRDELVQLRTMIEQQDASRYESSSTPAMSIPASSVHATLTGAELGRTISHFGTSTAATAAAAARVADEPPSRFEITRFESRTAAPKVEEARPGDQRFVAENRPQSAPLPASEPPRPASTSDSTPASDPVVSSVMAQFAKLQKDVAQRRNKKK</sequence>
<feature type="coiled-coil region" evidence="1">
    <location>
        <begin position="251"/>
        <end position="303"/>
    </location>
</feature>